<sequence length="733" mass="84622">MDIKQLDPQTVRRICSGQVIASMSSAVKELIENALDASATSIVIRFIEQGKDSIEIIDNGCGIDADNFHLLCRRNCTSKLLEFNQLNSVNTYGFRGQALNSLCNLCELQIHTRHSNQQIGTVIQFDSNGEIITRENSPREIGTTVRLVNLFKQLPVRRKQLCQNLRRSFDKTLAIIYEYCIGIIGFRLSTWHYRNGSYEIIFNNNGQSIQSNIISVFNFKQFSNLMPIQIDEEDLESSDNPVIKISGYISKPDKGCGRSQQDRQYFYINNRPCDLPQICRQINQIYRQYNRQQYPFIVLRIDIESDQHQSSIDLNCTPDKRTILLAKNTLILQLIERSLIRMFDRDEMQMVTNQTQTQIRSFLSISDGGGDKCSTPIKSAKNIENDDDDEILADISQIRPSIDSQPKPKFVLIPEPQSQTTTVEFKHPYFESLKLTKPPPPPMSNQPKNGSSSEMDIIPKRKKTKHHQQQQLPMTIISTTDDNIDDGDQSFRDEIIVDQTIENICSGYRQINRSFDKQTIIQDGTTKVQIDKKLFEHAQIIGQYNLGFIVVHYDNNLFVLDQHALDERYNYERLLSNPPISRQRMVIPKQLKLSTTSEMLLLDNLKIFKQFGFDFIVNLNDTIGQRIQITQIPIANRWTGNETDIEELISTLFDTPSLVIDHHHETIHYSRFMFSGLKREIASRSCRSSIMIGDYLTRLQMKMLLAKMIDIRNPWHCAHNRPTIRHLISLNNF</sequence>
<dbReference type="InterPro" id="IPR037198">
    <property type="entry name" value="MutL_C_sf"/>
</dbReference>
<proteinExistence type="inferred from homology"/>
<comment type="caution">
    <text evidence="6">The sequence shown here is derived from an EMBL/GenBank/DDBJ whole genome shotgun (WGS) entry which is preliminary data.</text>
</comment>
<keyword evidence="2" id="KW-0227">DNA damage</keyword>
<reference evidence="6 7" key="1">
    <citation type="journal article" date="2018" name="J. Allergy Clin. Immunol.">
        <title>High-quality assembly of Dermatophagoides pteronyssinus genome and transcriptome reveals a wide range of novel allergens.</title>
        <authorList>
            <person name="Liu X.Y."/>
            <person name="Yang K.Y."/>
            <person name="Wang M.Q."/>
            <person name="Kwok J.S."/>
            <person name="Zeng X."/>
            <person name="Yang Z."/>
            <person name="Xiao X.J."/>
            <person name="Lau C.P."/>
            <person name="Li Y."/>
            <person name="Huang Z.M."/>
            <person name="Ba J.G."/>
            <person name="Yim A.K."/>
            <person name="Ouyang C.Y."/>
            <person name="Ngai S.M."/>
            <person name="Chan T.F."/>
            <person name="Leung E.L."/>
            <person name="Liu L."/>
            <person name="Liu Z.G."/>
            <person name="Tsui S.K."/>
        </authorList>
    </citation>
    <scope>NUCLEOTIDE SEQUENCE [LARGE SCALE GENOMIC DNA]</scope>
    <source>
        <strain evidence="6">Derp</strain>
    </source>
</reference>
<dbReference type="Gene3D" id="3.30.565.10">
    <property type="entry name" value="Histidine kinase-like ATPase, C-terminal domain"/>
    <property type="match status" value="1"/>
</dbReference>
<dbReference type="InterPro" id="IPR014721">
    <property type="entry name" value="Ribsml_uS5_D2-typ_fold_subgr"/>
</dbReference>
<evidence type="ECO:0000256" key="3">
    <source>
        <dbReference type="SAM" id="MobiDB-lite"/>
    </source>
</evidence>
<dbReference type="NCBIfam" id="TIGR00585">
    <property type="entry name" value="mutl"/>
    <property type="match status" value="1"/>
</dbReference>
<dbReference type="InterPro" id="IPR042120">
    <property type="entry name" value="MutL_C_dimsub"/>
</dbReference>
<dbReference type="SUPFAM" id="SSF118116">
    <property type="entry name" value="DNA mismatch repair protein MutL"/>
    <property type="match status" value="1"/>
</dbReference>
<keyword evidence="7" id="KW-1185">Reference proteome</keyword>
<protein>
    <recommendedName>
        <fullName evidence="8">Mismatch repair endonuclease PMS2-like</fullName>
    </recommendedName>
</protein>
<dbReference type="InterPro" id="IPR013507">
    <property type="entry name" value="DNA_mismatch_S5_2-like"/>
</dbReference>
<dbReference type="Pfam" id="PF08676">
    <property type="entry name" value="MutL_C"/>
    <property type="match status" value="1"/>
</dbReference>
<dbReference type="PANTHER" id="PTHR10073">
    <property type="entry name" value="DNA MISMATCH REPAIR PROTEIN MLH, PMS, MUTL"/>
    <property type="match status" value="1"/>
</dbReference>
<dbReference type="Pfam" id="PF13589">
    <property type="entry name" value="HATPase_c_3"/>
    <property type="match status" value="1"/>
</dbReference>
<dbReference type="Proteomes" id="UP000887458">
    <property type="component" value="Unassembled WGS sequence"/>
</dbReference>
<dbReference type="InterPro" id="IPR036890">
    <property type="entry name" value="HATPase_C_sf"/>
</dbReference>
<dbReference type="SUPFAM" id="SSF54211">
    <property type="entry name" value="Ribosomal protein S5 domain 2-like"/>
    <property type="match status" value="1"/>
</dbReference>
<dbReference type="Gene3D" id="3.30.1540.20">
    <property type="entry name" value="MutL, C-terminal domain, dimerisation subdomain"/>
    <property type="match status" value="1"/>
</dbReference>
<name>A0ABQ8IR01_DERPT</name>
<dbReference type="SMART" id="SM01340">
    <property type="entry name" value="DNA_mis_repair"/>
    <property type="match status" value="1"/>
</dbReference>
<dbReference type="InterPro" id="IPR014790">
    <property type="entry name" value="MutL_C"/>
</dbReference>
<evidence type="ECO:0000313" key="7">
    <source>
        <dbReference type="Proteomes" id="UP000887458"/>
    </source>
</evidence>
<reference evidence="6 7" key="2">
    <citation type="journal article" date="2022" name="Mol. Biol. Evol.">
        <title>Comparative Genomics Reveals Insights into the Divergent Evolution of Astigmatic Mites and Household Pest Adaptations.</title>
        <authorList>
            <person name="Xiong Q."/>
            <person name="Wan A.T."/>
            <person name="Liu X."/>
            <person name="Fung C.S."/>
            <person name="Xiao X."/>
            <person name="Malainual N."/>
            <person name="Hou J."/>
            <person name="Wang L."/>
            <person name="Wang M."/>
            <person name="Yang K.Y."/>
            <person name="Cui Y."/>
            <person name="Leung E.L."/>
            <person name="Nong W."/>
            <person name="Shin S.K."/>
            <person name="Au S.W."/>
            <person name="Jeong K.Y."/>
            <person name="Chew F.T."/>
            <person name="Hui J.H."/>
            <person name="Leung T.F."/>
            <person name="Tungtrongchitr A."/>
            <person name="Zhong N."/>
            <person name="Liu Z."/>
            <person name="Tsui S.K."/>
        </authorList>
    </citation>
    <scope>NUCLEOTIDE SEQUENCE [LARGE SCALE GENOMIC DNA]</scope>
    <source>
        <strain evidence="6">Derp</strain>
    </source>
</reference>
<dbReference type="CDD" id="cd16926">
    <property type="entry name" value="HATPase_MutL-MLH-PMS-like"/>
    <property type="match status" value="1"/>
</dbReference>
<dbReference type="InterPro" id="IPR042121">
    <property type="entry name" value="MutL_C_regsub"/>
</dbReference>
<dbReference type="Gene3D" id="3.30.230.10">
    <property type="match status" value="1"/>
</dbReference>
<dbReference type="InterPro" id="IPR002099">
    <property type="entry name" value="MutL/Mlh/PMS"/>
</dbReference>
<dbReference type="EMBL" id="NJHN03000129">
    <property type="protein sequence ID" value="KAH9412693.1"/>
    <property type="molecule type" value="Genomic_DNA"/>
</dbReference>
<dbReference type="InterPro" id="IPR038973">
    <property type="entry name" value="MutL/Mlh/Pms-like"/>
</dbReference>
<dbReference type="SMART" id="SM00853">
    <property type="entry name" value="MutL_C"/>
    <property type="match status" value="1"/>
</dbReference>
<feature type="domain" description="DNA mismatch repair protein S5" evidence="5">
    <location>
        <begin position="213"/>
        <end position="344"/>
    </location>
</feature>
<gene>
    <name evidence="6" type="ORF">DERP_006660</name>
</gene>
<dbReference type="InterPro" id="IPR020568">
    <property type="entry name" value="Ribosomal_Su5_D2-typ_SF"/>
</dbReference>
<evidence type="ECO:0000313" key="6">
    <source>
        <dbReference type="EMBL" id="KAH9412693.1"/>
    </source>
</evidence>
<dbReference type="PANTHER" id="PTHR10073:SF52">
    <property type="entry name" value="MISMATCH REPAIR ENDONUCLEASE PMS2"/>
    <property type="match status" value="1"/>
</dbReference>
<evidence type="ECO:0000259" key="4">
    <source>
        <dbReference type="SMART" id="SM00853"/>
    </source>
</evidence>
<dbReference type="Gene3D" id="3.30.1370.100">
    <property type="entry name" value="MutL, C-terminal domain, regulatory subdomain"/>
    <property type="match status" value="1"/>
</dbReference>
<organism evidence="6 7">
    <name type="scientific">Dermatophagoides pteronyssinus</name>
    <name type="common">European house dust mite</name>
    <dbReference type="NCBI Taxonomy" id="6956"/>
    <lineage>
        <taxon>Eukaryota</taxon>
        <taxon>Metazoa</taxon>
        <taxon>Ecdysozoa</taxon>
        <taxon>Arthropoda</taxon>
        <taxon>Chelicerata</taxon>
        <taxon>Arachnida</taxon>
        <taxon>Acari</taxon>
        <taxon>Acariformes</taxon>
        <taxon>Sarcoptiformes</taxon>
        <taxon>Astigmata</taxon>
        <taxon>Psoroptidia</taxon>
        <taxon>Analgoidea</taxon>
        <taxon>Pyroglyphidae</taxon>
        <taxon>Dermatophagoidinae</taxon>
        <taxon>Dermatophagoides</taxon>
    </lineage>
</organism>
<evidence type="ECO:0000256" key="2">
    <source>
        <dbReference type="ARBA" id="ARBA00022763"/>
    </source>
</evidence>
<dbReference type="Pfam" id="PF01119">
    <property type="entry name" value="DNA_mis_repair"/>
    <property type="match status" value="1"/>
</dbReference>
<feature type="region of interest" description="Disordered" evidence="3">
    <location>
        <begin position="432"/>
        <end position="455"/>
    </location>
</feature>
<dbReference type="CDD" id="cd03484">
    <property type="entry name" value="MutL_Trans_hPMS_2_like"/>
    <property type="match status" value="1"/>
</dbReference>
<evidence type="ECO:0000259" key="5">
    <source>
        <dbReference type="SMART" id="SM01340"/>
    </source>
</evidence>
<feature type="compositionally biased region" description="Polar residues" evidence="3">
    <location>
        <begin position="445"/>
        <end position="454"/>
    </location>
</feature>
<evidence type="ECO:0008006" key="8">
    <source>
        <dbReference type="Google" id="ProtNLM"/>
    </source>
</evidence>
<comment type="similarity">
    <text evidence="1">Belongs to the DNA mismatch repair MutL/HexB family.</text>
</comment>
<accession>A0ABQ8IR01</accession>
<dbReference type="SUPFAM" id="SSF55874">
    <property type="entry name" value="ATPase domain of HSP90 chaperone/DNA topoisomerase II/histidine kinase"/>
    <property type="match status" value="1"/>
</dbReference>
<evidence type="ECO:0000256" key="1">
    <source>
        <dbReference type="ARBA" id="ARBA00006082"/>
    </source>
</evidence>
<feature type="domain" description="MutL C-terminal dimerisation" evidence="4">
    <location>
        <begin position="540"/>
        <end position="696"/>
    </location>
</feature>